<dbReference type="Pfam" id="PF10558">
    <property type="entry name" value="MTP18"/>
    <property type="match status" value="1"/>
</dbReference>
<name>A0A0A1WUZ6_ZEUCU</name>
<keyword evidence="4" id="KW-0812">Transmembrane</keyword>
<dbReference type="OrthoDB" id="424969at2759"/>
<protein>
    <recommendedName>
        <fullName evidence="2">Mitochondrial fission process protein 1</fullName>
    </recommendedName>
    <alternativeName>
        <fullName evidence="3">Mitochondrial 18 kDa protein</fullName>
    </alternativeName>
</protein>
<dbReference type="GeneID" id="105211998"/>
<organism evidence="5">
    <name type="scientific">Zeugodacus cucurbitae</name>
    <name type="common">Melon fruit fly</name>
    <name type="synonym">Bactrocera cucurbitae</name>
    <dbReference type="NCBI Taxonomy" id="28588"/>
    <lineage>
        <taxon>Eukaryota</taxon>
        <taxon>Metazoa</taxon>
        <taxon>Ecdysozoa</taxon>
        <taxon>Arthropoda</taxon>
        <taxon>Hexapoda</taxon>
        <taxon>Insecta</taxon>
        <taxon>Pterygota</taxon>
        <taxon>Neoptera</taxon>
        <taxon>Endopterygota</taxon>
        <taxon>Diptera</taxon>
        <taxon>Brachycera</taxon>
        <taxon>Muscomorpha</taxon>
        <taxon>Tephritoidea</taxon>
        <taxon>Tephritidae</taxon>
        <taxon>Zeugodacus</taxon>
        <taxon>Zeugodacus</taxon>
    </lineage>
</organism>
<evidence type="ECO:0000256" key="1">
    <source>
        <dbReference type="ARBA" id="ARBA00009224"/>
    </source>
</evidence>
<feature type="transmembrane region" description="Helical" evidence="4">
    <location>
        <begin position="79"/>
        <end position="101"/>
    </location>
</feature>
<reference evidence="5" key="2">
    <citation type="journal article" date="2015" name="Gigascience">
        <title>Reconstructing a comprehensive transcriptome assembly of a white-pupal translocated strain of the pest fruit fly Bactrocera cucurbitae.</title>
        <authorList>
            <person name="Sim S.B."/>
            <person name="Calla B."/>
            <person name="Hall B."/>
            <person name="DeRego T."/>
            <person name="Geib S.M."/>
        </authorList>
    </citation>
    <scope>NUCLEOTIDE SEQUENCE</scope>
</reference>
<accession>A0A0A1WUZ6</accession>
<keyword evidence="4" id="KW-0472">Membrane</keyword>
<dbReference type="PANTHER" id="PTHR11001">
    <property type="entry name" value="MITOCHONDRIAL FISSION PROCESS PROTEIN 1"/>
    <property type="match status" value="1"/>
</dbReference>
<evidence type="ECO:0000256" key="2">
    <source>
        <dbReference type="ARBA" id="ARBA00017835"/>
    </source>
</evidence>
<sequence>MDKEYDVYRNSKLRYLGYSNEVGEAFRPLIHRNLVRASYLLATAYVCADAVDKSVREHQRGSSTKQIAIVTGDVFTWQMVASVIIPGVTINRITWLTGYLLRKAEVRKAFRKILPTAVGLCSIPLIIGPIDKFTDHLMDDTYRKWLS</sequence>
<reference evidence="5" key="1">
    <citation type="submission" date="2014-11" db="EMBL/GenBank/DDBJ databases">
        <authorList>
            <person name="Geib S."/>
        </authorList>
    </citation>
    <scope>NUCLEOTIDE SEQUENCE</scope>
</reference>
<comment type="similarity">
    <text evidence="1">Belongs to the MTFP1 family.</text>
</comment>
<evidence type="ECO:0000256" key="4">
    <source>
        <dbReference type="SAM" id="Phobius"/>
    </source>
</evidence>
<evidence type="ECO:0000256" key="3">
    <source>
        <dbReference type="ARBA" id="ARBA00029631"/>
    </source>
</evidence>
<dbReference type="EMBL" id="GBXI01011605">
    <property type="protein sequence ID" value="JAD02687.1"/>
    <property type="molecule type" value="Transcribed_RNA"/>
</dbReference>
<dbReference type="AlphaFoldDB" id="A0A0A1WUZ6"/>
<evidence type="ECO:0000313" key="5">
    <source>
        <dbReference type="EMBL" id="JAD02687.1"/>
    </source>
</evidence>
<feature type="transmembrane region" description="Helical" evidence="4">
    <location>
        <begin position="113"/>
        <end position="130"/>
    </location>
</feature>
<dbReference type="GO" id="GO:0005739">
    <property type="term" value="C:mitochondrion"/>
    <property type="evidence" value="ECO:0007669"/>
    <property type="project" value="TreeGrafter"/>
</dbReference>
<dbReference type="InterPro" id="IPR019560">
    <property type="entry name" value="Mitochondrial_18_kDa_protein"/>
</dbReference>
<keyword evidence="4" id="KW-1133">Transmembrane helix</keyword>
<dbReference type="PANTHER" id="PTHR11001:SF2">
    <property type="entry name" value="MITOCHONDRIAL FISSION PROCESS PROTEIN 1"/>
    <property type="match status" value="1"/>
</dbReference>
<proteinExistence type="inferred from homology"/>
<gene>
    <name evidence="5" type="primary">mtp-18</name>
    <name evidence="5" type="ORF">g.2052</name>
</gene>
<dbReference type="GO" id="GO:0000266">
    <property type="term" value="P:mitochondrial fission"/>
    <property type="evidence" value="ECO:0007669"/>
    <property type="project" value="TreeGrafter"/>
</dbReference>